<dbReference type="Pfam" id="PF17146">
    <property type="entry name" value="PIN_6"/>
    <property type="match status" value="1"/>
</dbReference>
<dbReference type="GO" id="GO:0030490">
    <property type="term" value="P:maturation of SSU-rRNA"/>
    <property type="evidence" value="ECO:0007669"/>
    <property type="project" value="TreeGrafter"/>
</dbReference>
<feature type="compositionally biased region" description="Acidic residues" evidence="9">
    <location>
        <begin position="206"/>
        <end position="220"/>
    </location>
</feature>
<dbReference type="InterPro" id="IPR036283">
    <property type="entry name" value="NOB1_Zf-like_sf"/>
</dbReference>
<evidence type="ECO:0000256" key="8">
    <source>
        <dbReference type="PIRSR" id="PIRSR037125-1"/>
    </source>
</evidence>
<dbReference type="FunFam" id="3.40.50.1010:FF:000020">
    <property type="entry name" value="20S-pre-rRNA D-site endonuclease NOB1"/>
    <property type="match status" value="1"/>
</dbReference>
<evidence type="ECO:0000313" key="12">
    <source>
        <dbReference type="EMBL" id="CRZ10962.1"/>
    </source>
</evidence>
<dbReference type="GO" id="GO:0016787">
    <property type="term" value="F:hydrolase activity"/>
    <property type="evidence" value="ECO:0007669"/>
    <property type="project" value="UniProtKB-KW"/>
</dbReference>
<organism evidence="12">
    <name type="scientific">Spongospora subterranea</name>
    <dbReference type="NCBI Taxonomy" id="70186"/>
    <lineage>
        <taxon>Eukaryota</taxon>
        <taxon>Sar</taxon>
        <taxon>Rhizaria</taxon>
        <taxon>Endomyxa</taxon>
        <taxon>Phytomyxea</taxon>
        <taxon>Plasmodiophorida</taxon>
        <taxon>Plasmodiophoridae</taxon>
        <taxon>Spongospora</taxon>
    </lineage>
</organism>
<keyword evidence="3" id="KW-0540">Nuclease</keyword>
<evidence type="ECO:0000256" key="7">
    <source>
        <dbReference type="ARBA" id="ARBA00023242"/>
    </source>
</evidence>
<feature type="region of interest" description="Disordered" evidence="9">
    <location>
        <begin position="188"/>
        <end position="231"/>
    </location>
</feature>
<keyword evidence="7" id="KW-0539">Nucleus</keyword>
<evidence type="ECO:0000256" key="4">
    <source>
        <dbReference type="ARBA" id="ARBA00022723"/>
    </source>
</evidence>
<dbReference type="GO" id="GO:0005737">
    <property type="term" value="C:cytoplasm"/>
    <property type="evidence" value="ECO:0007669"/>
    <property type="project" value="UniProtKB-ARBA"/>
</dbReference>
<dbReference type="SUPFAM" id="SSF144206">
    <property type="entry name" value="NOB1 zinc finger-like"/>
    <property type="match status" value="1"/>
</dbReference>
<evidence type="ECO:0000256" key="2">
    <source>
        <dbReference type="ARBA" id="ARBA00005858"/>
    </source>
</evidence>
<keyword evidence="4 8" id="KW-0479">Metal-binding</keyword>
<dbReference type="InterPro" id="IPR017117">
    <property type="entry name" value="Nob1_euk"/>
</dbReference>
<evidence type="ECO:0000256" key="5">
    <source>
        <dbReference type="ARBA" id="ARBA00022801"/>
    </source>
</evidence>
<feature type="binding site" evidence="8">
    <location>
        <position position="320"/>
    </location>
    <ligand>
        <name>Zn(2+)</name>
        <dbReference type="ChEBI" id="CHEBI:29105"/>
    </ligand>
</feature>
<protein>
    <recommendedName>
        <fullName evidence="13">Nin one binding (NOB1) Zn-ribbon-like domain-containing protein</fullName>
    </recommendedName>
</protein>
<evidence type="ECO:0000256" key="3">
    <source>
        <dbReference type="ARBA" id="ARBA00022722"/>
    </source>
</evidence>
<evidence type="ECO:0000259" key="10">
    <source>
        <dbReference type="Pfam" id="PF08772"/>
    </source>
</evidence>
<dbReference type="PANTHER" id="PTHR12814">
    <property type="entry name" value="RNA-BINDING PROTEIN NOB1"/>
    <property type="match status" value="1"/>
</dbReference>
<dbReference type="InterPro" id="IPR014881">
    <property type="entry name" value="NOB1_Zn-bd"/>
</dbReference>
<sequence>ASAVSNLRYVILDTGALINTSTTPLLHRLVANGCELVTIDEVIAEVRDPRARAALNALPFKINVRTVSADALAAVARFADETGDFHVLSATDLRVLGLTYMIEKENHNLEHIRAHPRLNRPLLPHSRVNRTHAAPTVLPENQSDQEPIGAIEQALAGVAICDEISECLRDVEESEVVDAGNCSEISGAAEDDSGSILAPPSKLTVDDDVSDSDAENDVEPVEGSLNESGGVSITASSVDSAIPADDQDWEGEWITPSNIGMKRSGAVAQCAPEALTSTVSCITTDFAMQNVMLQLGLRLTSIDGIAISSVAQWCLRCSACFKMSMELSRRFCESCGGETLTRTRIKVTSGGWIKFRHSRRKVPNLRGTIYSIPKPKGGRRNTDLILREDQVKTTRVKKANADQMYQDAAEFAFRNSGANSGSCKIGHPRGRRVNEPVKKSSKRSSRK</sequence>
<comment type="similarity">
    <text evidence="2">Belongs to the NOB1 family.</text>
</comment>
<dbReference type="Gene3D" id="6.20.210.10">
    <property type="entry name" value="Nin one binding (NOB1), Zn-ribbon-like"/>
    <property type="match status" value="1"/>
</dbReference>
<dbReference type="AlphaFoldDB" id="A0A0H5RBG0"/>
<dbReference type="GO" id="GO:0046872">
    <property type="term" value="F:metal ion binding"/>
    <property type="evidence" value="ECO:0007669"/>
    <property type="project" value="UniProtKB-KW"/>
</dbReference>
<evidence type="ECO:0000256" key="1">
    <source>
        <dbReference type="ARBA" id="ARBA00004123"/>
    </source>
</evidence>
<feature type="binding site" evidence="8">
    <location>
        <position position="317"/>
    </location>
    <ligand>
        <name>Zn(2+)</name>
        <dbReference type="ChEBI" id="CHEBI:29105"/>
    </ligand>
</feature>
<feature type="binding site" evidence="8">
    <location>
        <position position="332"/>
    </location>
    <ligand>
        <name>Zn(2+)</name>
        <dbReference type="ChEBI" id="CHEBI:29105"/>
    </ligand>
</feature>
<reference evidence="12" key="1">
    <citation type="submission" date="2015-04" db="EMBL/GenBank/DDBJ databases">
        <title>The genome sequence of the plant pathogenic Rhizarian Plasmodiophora brassicae reveals insights in its biotrophic life cycle and the origin of chitin synthesis.</title>
        <authorList>
            <person name="Schwelm A."/>
            <person name="Fogelqvist J."/>
            <person name="Knaust A."/>
            <person name="Julke S."/>
            <person name="Lilja T."/>
            <person name="Dhandapani V."/>
            <person name="Bonilla-Rosso G."/>
            <person name="Karlsson M."/>
            <person name="Shevchenko A."/>
            <person name="Choi S.R."/>
            <person name="Kim H.G."/>
            <person name="Park J.Y."/>
            <person name="Lim Y.P."/>
            <person name="Ludwig-Muller J."/>
            <person name="Dixelius C."/>
        </authorList>
    </citation>
    <scope>NUCLEOTIDE SEQUENCE</scope>
    <source>
        <tissue evidence="12">Potato root galls</tissue>
    </source>
</reference>
<dbReference type="CDD" id="cd09876">
    <property type="entry name" value="PIN_Nob1-like"/>
    <property type="match status" value="1"/>
</dbReference>
<accession>A0A0H5RBG0</accession>
<dbReference type="PANTHER" id="PTHR12814:SF2">
    <property type="entry name" value="RNA-BINDING PROTEIN NOB1"/>
    <property type="match status" value="1"/>
</dbReference>
<comment type="subcellular location">
    <subcellularLocation>
        <location evidence="1">Nucleus</location>
    </subcellularLocation>
</comment>
<feature type="binding site" evidence="8">
    <location>
        <position position="335"/>
    </location>
    <ligand>
        <name>Zn(2+)</name>
        <dbReference type="ChEBI" id="CHEBI:29105"/>
    </ligand>
</feature>
<dbReference type="InterPro" id="IPR033411">
    <property type="entry name" value="Ribonuclease_PIN"/>
</dbReference>
<feature type="region of interest" description="Disordered" evidence="9">
    <location>
        <begin position="416"/>
        <end position="447"/>
    </location>
</feature>
<keyword evidence="6 8" id="KW-0862">Zinc</keyword>
<dbReference type="InterPro" id="IPR039907">
    <property type="entry name" value="NOB1"/>
</dbReference>
<evidence type="ECO:0008006" key="13">
    <source>
        <dbReference type="Google" id="ProtNLM"/>
    </source>
</evidence>
<evidence type="ECO:0000256" key="6">
    <source>
        <dbReference type="ARBA" id="ARBA00022833"/>
    </source>
</evidence>
<evidence type="ECO:0000259" key="11">
    <source>
        <dbReference type="Pfam" id="PF17146"/>
    </source>
</evidence>
<dbReference type="GO" id="GO:0031981">
    <property type="term" value="C:nuclear lumen"/>
    <property type="evidence" value="ECO:0007669"/>
    <property type="project" value="UniProtKB-ARBA"/>
</dbReference>
<dbReference type="GO" id="GO:0004521">
    <property type="term" value="F:RNA endonuclease activity"/>
    <property type="evidence" value="ECO:0007669"/>
    <property type="project" value="InterPro"/>
</dbReference>
<proteinExistence type="inferred from homology"/>
<dbReference type="Pfam" id="PF08772">
    <property type="entry name" value="Zn_ribbon_NOB1"/>
    <property type="match status" value="1"/>
</dbReference>
<dbReference type="GO" id="GO:0030688">
    <property type="term" value="C:preribosome, small subunit precursor"/>
    <property type="evidence" value="ECO:0007669"/>
    <property type="project" value="TreeGrafter"/>
</dbReference>
<feature type="non-terminal residue" evidence="12">
    <location>
        <position position="1"/>
    </location>
</feature>
<dbReference type="EMBL" id="HACM01010520">
    <property type="protein sequence ID" value="CRZ10962.1"/>
    <property type="molecule type" value="Transcribed_RNA"/>
</dbReference>
<dbReference type="Gene3D" id="3.40.50.1010">
    <property type="entry name" value="5'-nuclease"/>
    <property type="match status" value="1"/>
</dbReference>
<name>A0A0H5RBG0_9EUKA</name>
<feature type="domain" description="Ribonuclease PIN" evidence="11">
    <location>
        <begin position="10"/>
        <end position="101"/>
    </location>
</feature>
<keyword evidence="5" id="KW-0378">Hydrolase</keyword>
<feature type="domain" description="Nin one binding (NOB1) Zn-ribbon-like" evidence="10">
    <location>
        <begin position="307"/>
        <end position="378"/>
    </location>
</feature>
<evidence type="ECO:0000256" key="9">
    <source>
        <dbReference type="SAM" id="MobiDB-lite"/>
    </source>
</evidence>
<dbReference type="PIRSF" id="PIRSF037125">
    <property type="entry name" value="D-site_20S_pre-rRNA_nuclease"/>
    <property type="match status" value="1"/>
</dbReference>